<dbReference type="SUPFAM" id="SSF51011">
    <property type="entry name" value="Glycosyl hydrolase domain"/>
    <property type="match status" value="1"/>
</dbReference>
<evidence type="ECO:0000256" key="1">
    <source>
        <dbReference type="ARBA" id="ARBA00007806"/>
    </source>
</evidence>
<accession>A0AA37JKG0</accession>
<evidence type="ECO:0000256" key="6">
    <source>
        <dbReference type="RuleBase" id="RU361185"/>
    </source>
</evidence>
<proteinExistence type="inferred from homology"/>
<dbReference type="FunFam" id="3.20.20.80:FF:000053">
    <property type="entry name" value="Alpha-xylosidase YicI"/>
    <property type="match status" value="1"/>
</dbReference>
<comment type="catalytic activity">
    <reaction evidence="4">
        <text>Hydrolysis of terminal, non-reducing alpha-D-xylose residues with release of alpha-D-xylose.</text>
        <dbReference type="EC" id="3.2.1.177"/>
    </reaction>
</comment>
<evidence type="ECO:0000256" key="4">
    <source>
        <dbReference type="ARBA" id="ARBA00052064"/>
    </source>
</evidence>
<dbReference type="PANTHER" id="PTHR43053:SF4">
    <property type="entry name" value="MYOGENESIS-REGULATING GLYCOSIDASE"/>
    <property type="match status" value="1"/>
</dbReference>
<comment type="caution">
    <text evidence="10">The sequence shown here is derived from an EMBL/GenBank/DDBJ whole genome shotgun (WGS) entry which is preliminary data.</text>
</comment>
<dbReference type="Pfam" id="PF21365">
    <property type="entry name" value="Glyco_hydro_31_3rd"/>
    <property type="match status" value="1"/>
</dbReference>
<dbReference type="Gene3D" id="2.60.40.1760">
    <property type="entry name" value="glycosyl hydrolase (family 31)"/>
    <property type="match status" value="1"/>
</dbReference>
<keyword evidence="3 6" id="KW-0326">Glycosidase</keyword>
<gene>
    <name evidence="10" type="ORF">CE91St55_28340</name>
</gene>
<feature type="domain" description="Glycosyl hydrolase family 31 C-terminal" evidence="9">
    <location>
        <begin position="585"/>
        <end position="670"/>
    </location>
</feature>
<evidence type="ECO:0000256" key="3">
    <source>
        <dbReference type="ARBA" id="ARBA00023295"/>
    </source>
</evidence>
<dbReference type="GO" id="GO:0061634">
    <property type="term" value="F:alpha-D-xyloside xylohydrolase"/>
    <property type="evidence" value="ECO:0007669"/>
    <property type="project" value="UniProtKB-EC"/>
</dbReference>
<dbReference type="InterPro" id="IPR017853">
    <property type="entry name" value="GH"/>
</dbReference>
<keyword evidence="2 6" id="KW-0378">Hydrolase</keyword>
<evidence type="ECO:0000259" key="7">
    <source>
        <dbReference type="Pfam" id="PF01055"/>
    </source>
</evidence>
<comment type="similarity">
    <text evidence="1 6">Belongs to the glycosyl hydrolase 31 family.</text>
</comment>
<dbReference type="RefSeq" id="WP_118042628.1">
    <property type="nucleotide sequence ID" value="NZ_BQNJ01000001.1"/>
</dbReference>
<dbReference type="CDD" id="cd06593">
    <property type="entry name" value="GH31_xylosidase_YicI"/>
    <property type="match status" value="1"/>
</dbReference>
<evidence type="ECO:0000259" key="8">
    <source>
        <dbReference type="Pfam" id="PF13802"/>
    </source>
</evidence>
<dbReference type="InterPro" id="IPR025887">
    <property type="entry name" value="Glyco_hydro_31_N_dom"/>
</dbReference>
<dbReference type="Pfam" id="PF13802">
    <property type="entry name" value="Gal_mutarotas_2"/>
    <property type="match status" value="1"/>
</dbReference>
<dbReference type="InterPro" id="IPR011013">
    <property type="entry name" value="Gal_mutarotase_sf_dom"/>
</dbReference>
<sequence length="758" mass="85582">MKFTEGYWCTKKEITPLYATEFADSRREGDELILYAPGKHIAGRGDCLNLGMLTVRLSSPMEDVIKVSVRHFEGTAYNGPFARIHQTSPHVTVEETEDEIRYQSGRTTAVIDKRPNCWGIRFLDGERELTSTGYRNMAHMTNRDTGKTYMVEQLAIDVDECIYGLGERYTPFVKNGQVVEMWNEDGGTASEITYKNIPFYITNKGYGVLLDNEGDAAYEIASEKVERLQFSVEGERLDYYVINGSTPKGTISKYTELTGKPALPPAWSFGLWLTTSFTTNYDEGTTSGFIQGMADRDIPLHVFHFDCYWMEAYEWCNFTWDPKTFPDPAGMLKRYHDRGLKICVWINPYIGQKSPLFQEGMEHGYLIRKTNGDVWQTDMWQAGMGLVDFTNPDAAAWYQGKLKTLLDMGVDCFKTDFGERVPVKDIAYYDGSDPVKMHNYYTYLYNQAVFQLLERERGTGEAVLFARSATVGGQQFPAHWGGDCSAAYPSMAETIRSGLSLACAGFGFWSHDISGFENTAPADIYKRWCQFGLLSSHSRLHGSSSYRVPWLFDDEACDVLRKFVKLKCALMPYLYRQAVKAHEEGIPMMRPMFVEFPEDRACEPLDKQYMLGDSLLVAPVFKESGEVEYYLPEGVWVNLLTGTTVKGGRWQKETHDYFSLPLMVRPGSIVAVGQESSRPDYDFADGVRFLLWLPEEGMTAETGVTDLNGNVVMTVSAGRADGKITLRAERTSAGVSADVSTNFTFEVLGEEKLEVVVK</sequence>
<dbReference type="Gene3D" id="2.60.40.1180">
    <property type="entry name" value="Golgi alpha-mannosidase II"/>
    <property type="match status" value="2"/>
</dbReference>
<dbReference type="CDD" id="cd14752">
    <property type="entry name" value="GH31_N"/>
    <property type="match status" value="1"/>
</dbReference>
<dbReference type="Proteomes" id="UP001055091">
    <property type="component" value="Unassembled WGS sequence"/>
</dbReference>
<dbReference type="Gene3D" id="3.20.20.80">
    <property type="entry name" value="Glycosidases"/>
    <property type="match status" value="1"/>
</dbReference>
<dbReference type="Pfam" id="PF01055">
    <property type="entry name" value="Glyco_hydro_31_2nd"/>
    <property type="match status" value="1"/>
</dbReference>
<dbReference type="EMBL" id="BQNJ01000001">
    <property type="protein sequence ID" value="GKH00853.1"/>
    <property type="molecule type" value="Genomic_DNA"/>
</dbReference>
<reference evidence="10" key="1">
    <citation type="submission" date="2022-01" db="EMBL/GenBank/DDBJ databases">
        <title>Novel bile acid biosynthetic pathways are enriched in the microbiome of centenarians.</title>
        <authorList>
            <person name="Sato Y."/>
            <person name="Atarashi K."/>
            <person name="Plichta R.D."/>
            <person name="Arai Y."/>
            <person name="Sasajima S."/>
            <person name="Kearney M.S."/>
            <person name="Suda W."/>
            <person name="Takeshita K."/>
            <person name="Sasaki T."/>
            <person name="Okamoto S."/>
            <person name="Skelly N.A."/>
            <person name="Okamura Y."/>
            <person name="Vlamakis H."/>
            <person name="Li Y."/>
            <person name="Tanoue T."/>
            <person name="Takei H."/>
            <person name="Nittono H."/>
            <person name="Narushima S."/>
            <person name="Irie J."/>
            <person name="Itoh H."/>
            <person name="Moriya K."/>
            <person name="Sugiura Y."/>
            <person name="Suematsu M."/>
            <person name="Moritoki N."/>
            <person name="Shibata S."/>
            <person name="Littman R.D."/>
            <person name="Fischbach A.M."/>
            <person name="Uwamino Y."/>
            <person name="Inoue T."/>
            <person name="Honda A."/>
            <person name="Hattori M."/>
            <person name="Murai T."/>
            <person name="Xavier J.R."/>
            <person name="Hirose N."/>
            <person name="Honda K."/>
        </authorList>
    </citation>
    <scope>NUCLEOTIDE SEQUENCE</scope>
    <source>
        <strain evidence="10">CE91-St55</strain>
    </source>
</reference>
<dbReference type="InterPro" id="IPR013780">
    <property type="entry name" value="Glyco_hydro_b"/>
</dbReference>
<dbReference type="PANTHER" id="PTHR43053">
    <property type="entry name" value="GLYCOSIDASE FAMILY 31"/>
    <property type="match status" value="1"/>
</dbReference>
<dbReference type="SUPFAM" id="SSF117125">
    <property type="entry name" value="Putative glucosidase YicI, C-terminal domain"/>
    <property type="match status" value="1"/>
</dbReference>
<organism evidence="10 11">
    <name type="scientific">Hungatella hathewayi</name>
    <dbReference type="NCBI Taxonomy" id="154046"/>
    <lineage>
        <taxon>Bacteria</taxon>
        <taxon>Bacillati</taxon>
        <taxon>Bacillota</taxon>
        <taxon>Clostridia</taxon>
        <taxon>Lachnospirales</taxon>
        <taxon>Lachnospiraceae</taxon>
        <taxon>Hungatella</taxon>
    </lineage>
</organism>
<name>A0AA37JKG0_9FIRM</name>
<dbReference type="InterPro" id="IPR048395">
    <property type="entry name" value="Glyco_hydro_31_C"/>
</dbReference>
<dbReference type="SUPFAM" id="SSF74650">
    <property type="entry name" value="Galactose mutarotase-like"/>
    <property type="match status" value="1"/>
</dbReference>
<evidence type="ECO:0000256" key="2">
    <source>
        <dbReference type="ARBA" id="ARBA00022801"/>
    </source>
</evidence>
<dbReference type="InterPro" id="IPR000322">
    <property type="entry name" value="Glyco_hydro_31_TIM"/>
</dbReference>
<evidence type="ECO:0000313" key="11">
    <source>
        <dbReference type="Proteomes" id="UP001055091"/>
    </source>
</evidence>
<dbReference type="AlphaFoldDB" id="A0AA37JKG0"/>
<evidence type="ECO:0000256" key="5">
    <source>
        <dbReference type="ARBA" id="ARBA00066962"/>
    </source>
</evidence>
<evidence type="ECO:0000259" key="9">
    <source>
        <dbReference type="Pfam" id="PF21365"/>
    </source>
</evidence>
<dbReference type="SUPFAM" id="SSF51445">
    <property type="entry name" value="(Trans)glycosidases"/>
    <property type="match status" value="1"/>
</dbReference>
<dbReference type="EC" id="3.2.1.177" evidence="5"/>
<dbReference type="NCBIfam" id="NF007940">
    <property type="entry name" value="PRK10658.1"/>
    <property type="match status" value="1"/>
</dbReference>
<feature type="domain" description="Glycoside hydrolase family 31 TIM barrel" evidence="7">
    <location>
        <begin position="261"/>
        <end position="576"/>
    </location>
</feature>
<dbReference type="InterPro" id="IPR050985">
    <property type="entry name" value="Alpha-glycosidase_related"/>
</dbReference>
<protein>
    <recommendedName>
        <fullName evidence="5">alpha-D-xyloside xylohydrolase</fullName>
        <ecNumber evidence="5">3.2.1.177</ecNumber>
    </recommendedName>
</protein>
<evidence type="ECO:0000313" key="10">
    <source>
        <dbReference type="EMBL" id="GKH00853.1"/>
    </source>
</evidence>
<feature type="domain" description="Glycoside hydrolase family 31 N-terminal" evidence="8">
    <location>
        <begin position="55"/>
        <end position="213"/>
    </location>
</feature>
<dbReference type="GO" id="GO:0030246">
    <property type="term" value="F:carbohydrate binding"/>
    <property type="evidence" value="ECO:0007669"/>
    <property type="project" value="InterPro"/>
</dbReference>
<dbReference type="GO" id="GO:0005975">
    <property type="term" value="P:carbohydrate metabolic process"/>
    <property type="evidence" value="ECO:0007669"/>
    <property type="project" value="InterPro"/>
</dbReference>